<dbReference type="CDD" id="cd22343">
    <property type="entry name" value="PDDEXK_lambda_exonuclease-like"/>
    <property type="match status" value="1"/>
</dbReference>
<dbReference type="RefSeq" id="XP_038044398.1">
    <property type="nucleotide sequence ID" value="XM_038188470.1"/>
</dbReference>
<dbReference type="InterPro" id="IPR019787">
    <property type="entry name" value="Znf_PHD-finger"/>
</dbReference>
<dbReference type="InterPro" id="IPR011335">
    <property type="entry name" value="Restrct_endonuc-II-like"/>
</dbReference>
<keyword evidence="7" id="KW-1185">Reference proteome</keyword>
<dbReference type="InterPro" id="IPR019786">
    <property type="entry name" value="Zinc_finger_PHD-type_CS"/>
</dbReference>
<keyword evidence="1" id="KW-0479">Metal-binding</keyword>
<dbReference type="AlphaFoldDB" id="A0A913YXX7"/>
<reference evidence="6" key="1">
    <citation type="submission" date="2022-11" db="UniProtKB">
        <authorList>
            <consortium name="EnsemblMetazoa"/>
        </authorList>
    </citation>
    <scope>IDENTIFICATION</scope>
</reference>
<keyword evidence="2 4" id="KW-0863">Zinc-finger</keyword>
<dbReference type="SUPFAM" id="SSF52980">
    <property type="entry name" value="Restriction endonuclease-like"/>
    <property type="match status" value="1"/>
</dbReference>
<dbReference type="InterPro" id="IPR011604">
    <property type="entry name" value="PDDEXK-like_dom_sf"/>
</dbReference>
<dbReference type="GO" id="GO:0008270">
    <property type="term" value="F:zinc ion binding"/>
    <property type="evidence" value="ECO:0007669"/>
    <property type="project" value="UniProtKB-KW"/>
</dbReference>
<accession>A0A913YXX7</accession>
<dbReference type="EnsemblMetazoa" id="XM_038188470.1">
    <property type="protein sequence ID" value="XP_038044398.1"/>
    <property type="gene ID" value="LOC119719146"/>
</dbReference>
<evidence type="ECO:0000256" key="2">
    <source>
        <dbReference type="ARBA" id="ARBA00022771"/>
    </source>
</evidence>
<dbReference type="Pfam" id="PF09588">
    <property type="entry name" value="YqaJ"/>
    <property type="match status" value="1"/>
</dbReference>
<dbReference type="InterPro" id="IPR001965">
    <property type="entry name" value="Znf_PHD"/>
</dbReference>
<dbReference type="OMA" id="CEERYCY"/>
<name>A0A913YXX7_PATMI</name>
<evidence type="ECO:0000256" key="1">
    <source>
        <dbReference type="ARBA" id="ARBA00022723"/>
    </source>
</evidence>
<dbReference type="OrthoDB" id="7753208at2759"/>
<dbReference type="GeneID" id="119719146"/>
<dbReference type="InterPro" id="IPR013083">
    <property type="entry name" value="Znf_RING/FYVE/PHD"/>
</dbReference>
<evidence type="ECO:0000313" key="7">
    <source>
        <dbReference type="Proteomes" id="UP000887568"/>
    </source>
</evidence>
<evidence type="ECO:0000256" key="4">
    <source>
        <dbReference type="PROSITE-ProRule" id="PRU00146"/>
    </source>
</evidence>
<feature type="domain" description="PHD-type" evidence="5">
    <location>
        <begin position="534"/>
        <end position="584"/>
    </location>
</feature>
<dbReference type="Gene3D" id="3.90.320.10">
    <property type="match status" value="1"/>
</dbReference>
<organism evidence="6 7">
    <name type="scientific">Patiria miniata</name>
    <name type="common">Bat star</name>
    <name type="synonym">Asterina miniata</name>
    <dbReference type="NCBI Taxonomy" id="46514"/>
    <lineage>
        <taxon>Eukaryota</taxon>
        <taxon>Metazoa</taxon>
        <taxon>Echinodermata</taxon>
        <taxon>Eleutherozoa</taxon>
        <taxon>Asterozoa</taxon>
        <taxon>Asteroidea</taxon>
        <taxon>Valvatacea</taxon>
        <taxon>Valvatida</taxon>
        <taxon>Asterinidae</taxon>
        <taxon>Patiria</taxon>
    </lineage>
</organism>
<evidence type="ECO:0000313" key="6">
    <source>
        <dbReference type="EnsemblMetazoa" id="XP_038044398.1"/>
    </source>
</evidence>
<dbReference type="InterPro" id="IPR011011">
    <property type="entry name" value="Znf_FYVE_PHD"/>
</dbReference>
<keyword evidence="3" id="KW-0862">Zinc</keyword>
<dbReference type="Pfam" id="PF00628">
    <property type="entry name" value="PHD"/>
    <property type="match status" value="1"/>
</dbReference>
<dbReference type="PROSITE" id="PS01359">
    <property type="entry name" value="ZF_PHD_1"/>
    <property type="match status" value="1"/>
</dbReference>
<dbReference type="InterPro" id="IPR019080">
    <property type="entry name" value="YqaJ_viral_recombinase"/>
</dbReference>
<dbReference type="PANTHER" id="PTHR47526:SF4">
    <property type="entry name" value="SWIM-TYPE DOMAIN-CONTAINING PROTEIN"/>
    <property type="match status" value="1"/>
</dbReference>
<evidence type="ECO:0000256" key="3">
    <source>
        <dbReference type="ARBA" id="ARBA00022833"/>
    </source>
</evidence>
<dbReference type="SMART" id="SM00249">
    <property type="entry name" value="PHD"/>
    <property type="match status" value="1"/>
</dbReference>
<sequence>MAARSTYYQALDGPAKVRYNKILQCIDDIDPYTISLRSWKEDPHSLPQISYPDIVNFLVYTPSPYTLEDLKCYKGLDAYNQFVSGWVRNVVSTVINGKHVVTAKVMHSQRLREAALKPWLIAEKCGKIIATHCNCIAGLGEACTHVSALMFYIDTKVRIRDSKTVTQEPAYWKIPSAVKDAQYLPVAQIDFTSAKTKKRKLDMLVNDGLMPPPRSKVRKIVPGPTDAELTTLFSQMNATGTKPALLSVVPEHCHQFKPSHTDNILPPILTDLYNPQYSTLSFPDLLNRCNKFQLTITQEEADNVEKATRAQSSSKKWFRFRSGRTTASKMKNVCRTNPDQPSQSLIQSVCYPESCRFSTAATKWGCSHEIEAQQAYVERMGEVHHNFDVKDSGLVINTSCPHIGASPDGRISCDCCGEGVLEIKCPFCARDTQVNEYASLQNTCLVANDNEVSLDRKHAYMYQVQTQIHTCSVDYADFVLWTNTDVHIERVEPDANMWDEILEKSREFFYKAVLPELMGKFYTRIPSVHDKPPATHCYCGKSQPVDKMISCANEGCKITWFHQSCLQIKRLPKGKWICPECRKIPRKKEE</sequence>
<proteinExistence type="predicted"/>
<dbReference type="PROSITE" id="PS50016">
    <property type="entry name" value="ZF_PHD_2"/>
    <property type="match status" value="1"/>
</dbReference>
<dbReference type="GO" id="GO:0006281">
    <property type="term" value="P:DNA repair"/>
    <property type="evidence" value="ECO:0007669"/>
    <property type="project" value="UniProtKB-ARBA"/>
</dbReference>
<protein>
    <recommendedName>
        <fullName evidence="5">PHD-type domain-containing protein</fullName>
    </recommendedName>
</protein>
<dbReference type="Gene3D" id="3.30.40.10">
    <property type="entry name" value="Zinc/RING finger domain, C3HC4 (zinc finger)"/>
    <property type="match status" value="1"/>
</dbReference>
<dbReference type="Proteomes" id="UP000887568">
    <property type="component" value="Unplaced"/>
</dbReference>
<dbReference type="SUPFAM" id="SSF57903">
    <property type="entry name" value="FYVE/PHD zinc finger"/>
    <property type="match status" value="1"/>
</dbReference>
<dbReference type="PANTHER" id="PTHR47526">
    <property type="entry name" value="ATP-DEPENDENT DNA HELICASE"/>
    <property type="match status" value="1"/>
</dbReference>
<evidence type="ECO:0000259" key="5">
    <source>
        <dbReference type="PROSITE" id="PS50016"/>
    </source>
</evidence>